<feature type="compositionally biased region" description="Basic and acidic residues" evidence="2">
    <location>
        <begin position="326"/>
        <end position="335"/>
    </location>
</feature>
<evidence type="ECO:0000256" key="2">
    <source>
        <dbReference type="SAM" id="MobiDB-lite"/>
    </source>
</evidence>
<dbReference type="GO" id="GO:0003725">
    <property type="term" value="F:double-stranded RNA binding"/>
    <property type="evidence" value="ECO:0007669"/>
    <property type="project" value="InterPro"/>
</dbReference>
<evidence type="ECO:0000259" key="3">
    <source>
        <dbReference type="PROSITE" id="PS50137"/>
    </source>
</evidence>
<dbReference type="AlphaFoldDB" id="A0A1A9VZU2"/>
<dbReference type="InterPro" id="IPR044446">
    <property type="entry name" value="DHX9_DSRM_2"/>
</dbReference>
<reference evidence="5" key="1">
    <citation type="submission" date="2014-03" db="EMBL/GenBank/DDBJ databases">
        <authorList>
            <person name="Aksoy S."/>
            <person name="Warren W."/>
            <person name="Wilson R.K."/>
        </authorList>
    </citation>
    <scope>NUCLEOTIDE SEQUENCE [LARGE SCALE GENOMIC DNA]</scope>
    <source>
        <strain evidence="5">IAEA</strain>
    </source>
</reference>
<dbReference type="Pfam" id="PF00035">
    <property type="entry name" value="dsrm"/>
    <property type="match status" value="1"/>
</dbReference>
<keyword evidence="5" id="KW-1185">Reference proteome</keyword>
<evidence type="ECO:0000256" key="1">
    <source>
        <dbReference type="PROSITE-ProRule" id="PRU00266"/>
    </source>
</evidence>
<feature type="domain" description="DRBM" evidence="3">
    <location>
        <begin position="119"/>
        <end position="189"/>
    </location>
</feature>
<dbReference type="STRING" id="37001.A0A1A9VZU2"/>
<dbReference type="GO" id="GO:0010468">
    <property type="term" value="P:regulation of gene expression"/>
    <property type="evidence" value="ECO:0007669"/>
    <property type="project" value="UniProtKB-ARBA"/>
</dbReference>
<feature type="compositionally biased region" description="Basic and acidic residues" evidence="2">
    <location>
        <begin position="82"/>
        <end position="97"/>
    </location>
</feature>
<evidence type="ECO:0000313" key="4">
    <source>
        <dbReference type="EnsemblMetazoa" id="GBRI000811-PA"/>
    </source>
</evidence>
<dbReference type="PROSITE" id="PS50137">
    <property type="entry name" value="DS_RBD"/>
    <property type="match status" value="2"/>
</dbReference>
<organism evidence="4 5">
    <name type="scientific">Glossina brevipalpis</name>
    <dbReference type="NCBI Taxonomy" id="37001"/>
    <lineage>
        <taxon>Eukaryota</taxon>
        <taxon>Metazoa</taxon>
        <taxon>Ecdysozoa</taxon>
        <taxon>Arthropoda</taxon>
        <taxon>Hexapoda</taxon>
        <taxon>Insecta</taxon>
        <taxon>Pterygota</taxon>
        <taxon>Neoptera</taxon>
        <taxon>Endopterygota</taxon>
        <taxon>Diptera</taxon>
        <taxon>Brachycera</taxon>
        <taxon>Muscomorpha</taxon>
        <taxon>Hippoboscoidea</taxon>
        <taxon>Glossinidae</taxon>
        <taxon>Glossina</taxon>
    </lineage>
</organism>
<feature type="region of interest" description="Disordered" evidence="2">
    <location>
        <begin position="315"/>
        <end position="335"/>
    </location>
</feature>
<dbReference type="VEuPathDB" id="VectorBase:GBRI000811"/>
<dbReference type="InterPro" id="IPR014720">
    <property type="entry name" value="dsRBD_dom"/>
</dbReference>
<dbReference type="EnsemblMetazoa" id="GBRI000811-RA">
    <property type="protein sequence ID" value="GBRI000811-PA"/>
    <property type="gene ID" value="GBRI000811"/>
</dbReference>
<accession>A0A1A9VZU2</accession>
<proteinExistence type="predicted"/>
<dbReference type="Gene3D" id="3.30.160.20">
    <property type="match status" value="2"/>
</dbReference>
<feature type="region of interest" description="Disordered" evidence="2">
    <location>
        <begin position="80"/>
        <end position="100"/>
    </location>
</feature>
<evidence type="ECO:0000313" key="5">
    <source>
        <dbReference type="Proteomes" id="UP000091820"/>
    </source>
</evidence>
<dbReference type="CDD" id="cd19855">
    <property type="entry name" value="DSRM_DHX9_rpt2"/>
    <property type="match status" value="1"/>
</dbReference>
<dbReference type="SUPFAM" id="SSF54768">
    <property type="entry name" value="dsRNA-binding domain-like"/>
    <property type="match status" value="2"/>
</dbReference>
<protein>
    <recommendedName>
        <fullName evidence="3">DRBM domain-containing protein</fullName>
    </recommendedName>
</protein>
<sequence length="402" mass="45928">MSSILIENAAVTKLTLARHQTFYVDSLVGHVGTTQDIITASTTSSAFSSILPFLKTRNERICEEPVLNVEPVIKKTSAPNRFHSDNFEEREKKEQSANKEMNTAGGISSALCGNWTIQNAKFELHAFLRKYNIPSDYKYTYEIHRTVFMAKIRFFVRKLKRKISATGIGCTKQAASTFCADAMMQRLYRLGVIKAFKNKQELLNEQSEDEDIEFIDLETAIRGNWTVENSKNKLHRFMKANRIFSDYQYTVVKPTASLSFTAEMEITLNEGKHYISAQRTGTNKQLASRSCALSMVQQLYSMGIIGPYTRPIKKKENQKSIQQPESEFKGDYPPHIRKDSDITSSVQVYEAREIKQGVELQLRCSEFSMDRRIHTCRLGVYTSKVILSMFFLTLISFIDVKG</sequence>
<feature type="domain" description="DRBM" evidence="3">
    <location>
        <begin position="229"/>
        <end position="301"/>
    </location>
</feature>
<reference evidence="4" key="2">
    <citation type="submission" date="2020-05" db="UniProtKB">
        <authorList>
            <consortium name="EnsemblMetazoa"/>
        </authorList>
    </citation>
    <scope>IDENTIFICATION</scope>
    <source>
        <strain evidence="4">IAEA</strain>
    </source>
</reference>
<keyword evidence="1" id="KW-0694">RNA-binding</keyword>
<dbReference type="Proteomes" id="UP000091820">
    <property type="component" value="Unassembled WGS sequence"/>
</dbReference>
<dbReference type="FunFam" id="3.30.160.20:FF:000028">
    <property type="entry name" value="ATP-dependent RNA helicase A"/>
    <property type="match status" value="2"/>
</dbReference>
<name>A0A1A9VZU2_9MUSC</name>